<dbReference type="GO" id="GO:0016740">
    <property type="term" value="F:transferase activity"/>
    <property type="evidence" value="ECO:0007669"/>
    <property type="project" value="TreeGrafter"/>
</dbReference>
<evidence type="ECO:0000256" key="2">
    <source>
        <dbReference type="ARBA" id="ARBA00022723"/>
    </source>
</evidence>
<accession>A0A1H0TBA2</accession>
<dbReference type="PIRSF" id="PIRSF004762">
    <property type="entry name" value="CHP00423"/>
    <property type="match status" value="1"/>
</dbReference>
<feature type="binding site" evidence="6">
    <location>
        <position position="171"/>
    </location>
    <ligand>
        <name>S-adenosyl-L-methionine</name>
        <dbReference type="ChEBI" id="CHEBI:59789"/>
    </ligand>
</feature>
<evidence type="ECO:0000313" key="8">
    <source>
        <dbReference type="EMBL" id="SDP51284.1"/>
    </source>
</evidence>
<comment type="cofactor">
    <cofactor evidence="5">
        <name>[4Fe-4S] cluster</name>
        <dbReference type="ChEBI" id="CHEBI:49883"/>
    </cofactor>
    <text evidence="5">Binds 1 [4Fe-4S] cluster. The cluster is coordinated with 3 cysteines and an exchangeable S-adenosyl-L-methionine.</text>
</comment>
<dbReference type="GO" id="GO:0071524">
    <property type="term" value="P:pyrrolysine biosynthetic process"/>
    <property type="evidence" value="ECO:0007669"/>
    <property type="project" value="InterPro"/>
</dbReference>
<keyword evidence="4 5" id="KW-0411">Iron-sulfur</keyword>
<dbReference type="RefSeq" id="WP_092224272.1">
    <property type="nucleotide sequence ID" value="NZ_FNJI01000023.1"/>
</dbReference>
<gene>
    <name evidence="8" type="ORF">SAMN05660330_03001</name>
</gene>
<evidence type="ECO:0000256" key="5">
    <source>
        <dbReference type="PIRSR" id="PIRSR004762-1"/>
    </source>
</evidence>
<dbReference type="InterPro" id="IPR058240">
    <property type="entry name" value="rSAM_sf"/>
</dbReference>
<dbReference type="InterPro" id="IPR034422">
    <property type="entry name" value="HydE/PylB-like"/>
</dbReference>
<dbReference type="NCBIfam" id="TIGR03910">
    <property type="entry name" value="pyrrolys_PylB"/>
    <property type="match status" value="1"/>
</dbReference>
<dbReference type="Gene3D" id="3.20.20.70">
    <property type="entry name" value="Aldolase class I"/>
    <property type="match status" value="1"/>
</dbReference>
<dbReference type="InterPro" id="IPR013785">
    <property type="entry name" value="Aldolase_TIM"/>
</dbReference>
<dbReference type="GO" id="GO:0046872">
    <property type="term" value="F:metal ion binding"/>
    <property type="evidence" value="ECO:0007669"/>
    <property type="project" value="UniProtKB-KW"/>
</dbReference>
<feature type="binding site" evidence="6">
    <location>
        <position position="237"/>
    </location>
    <ligand>
        <name>(3R)-3-methyl-D-ornithine</name>
        <dbReference type="ChEBI" id="CHEBI:64642"/>
    </ligand>
</feature>
<organism evidence="8 9">
    <name type="scientific">Desulforhopalus singaporensis</name>
    <dbReference type="NCBI Taxonomy" id="91360"/>
    <lineage>
        <taxon>Bacteria</taxon>
        <taxon>Pseudomonadati</taxon>
        <taxon>Thermodesulfobacteriota</taxon>
        <taxon>Desulfobulbia</taxon>
        <taxon>Desulfobulbales</taxon>
        <taxon>Desulfocapsaceae</taxon>
        <taxon>Desulforhopalus</taxon>
    </lineage>
</organism>
<feature type="domain" description="Radical SAM core" evidence="7">
    <location>
        <begin position="55"/>
        <end position="281"/>
    </location>
</feature>
<dbReference type="SUPFAM" id="SSF102114">
    <property type="entry name" value="Radical SAM enzymes"/>
    <property type="match status" value="1"/>
</dbReference>
<keyword evidence="5" id="KW-0004">4Fe-4S</keyword>
<keyword evidence="1 5" id="KW-0949">S-adenosyl-L-methionine</keyword>
<dbReference type="EMBL" id="FNJI01000023">
    <property type="protein sequence ID" value="SDP51284.1"/>
    <property type="molecule type" value="Genomic_DNA"/>
</dbReference>
<feature type="binding site" evidence="5">
    <location>
        <position position="73"/>
    </location>
    <ligand>
        <name>[4Fe-4S] cluster</name>
        <dbReference type="ChEBI" id="CHEBI:49883"/>
        <note>4Fe-4S-S-AdoMet</note>
    </ligand>
</feature>
<dbReference type="OrthoDB" id="9775764at2"/>
<sequence length="374" mass="41771">MNTDRFSLPAILCKPVEGTPLVRDEIKYLLGLEKKSEVELLQRVARLVRTKHFGQKVFLYGFVYFSTYCKNNCTFCHYRRDNREVARYRKNESEVVEAARNLRDSGVHLIDLTMGEDPEMFHPDFGLKRLVRLTGKIRSETGLPVMLSPGAAPEAAISEFAKAGAEWYACYQETHTESLFDKLRIGQSYKERYATKVEAKSNGMLIEEGILTGVGETLDDIADSILAMKEMKADQVRAMTFVPQKGAPLESYGAVTSNRELNVISVMRLVLPDTLIPASLDIDGLNGLQKRLLAGANVVTSIVPPGRGLAGVANSSLDIEESRRTVDSIKNVLQFIGMETATAEEYRHWVEDRMQGEGNPMQMGGASVNCRYWS</sequence>
<dbReference type="PROSITE" id="PS51918">
    <property type="entry name" value="RADICAL_SAM"/>
    <property type="match status" value="1"/>
</dbReference>
<dbReference type="InterPro" id="IPR007197">
    <property type="entry name" value="rSAM"/>
</dbReference>
<dbReference type="AlphaFoldDB" id="A0A1H0TBA2"/>
<reference evidence="8 9" key="1">
    <citation type="submission" date="2016-10" db="EMBL/GenBank/DDBJ databases">
        <authorList>
            <person name="de Groot N.N."/>
        </authorList>
    </citation>
    <scope>NUCLEOTIDE SEQUENCE [LARGE SCALE GENOMIC DNA]</scope>
    <source>
        <strain evidence="8 9">DSM 12130</strain>
    </source>
</reference>
<dbReference type="PANTHER" id="PTHR43726:SF1">
    <property type="entry name" value="BIOTIN SYNTHASE"/>
    <property type="match status" value="1"/>
</dbReference>
<dbReference type="InterPro" id="IPR023891">
    <property type="entry name" value="Pyrrolys_PylB"/>
</dbReference>
<dbReference type="SFLD" id="SFLDG01280">
    <property type="entry name" value="HydE/PylB-like"/>
    <property type="match status" value="1"/>
</dbReference>
<dbReference type="Proteomes" id="UP000199073">
    <property type="component" value="Unassembled WGS sequence"/>
</dbReference>
<dbReference type="PANTHER" id="PTHR43726">
    <property type="entry name" value="3-METHYLORNITHINE SYNTHASE"/>
    <property type="match status" value="1"/>
</dbReference>
<feature type="binding site" evidence="5">
    <location>
        <position position="69"/>
    </location>
    <ligand>
        <name>[4Fe-4S] cluster</name>
        <dbReference type="ChEBI" id="CHEBI:49883"/>
        <note>4Fe-4S-S-AdoMet</note>
    </ligand>
</feature>
<dbReference type="InterPro" id="IPR006638">
    <property type="entry name" value="Elp3/MiaA/NifB-like_rSAM"/>
</dbReference>
<dbReference type="SMART" id="SM00729">
    <property type="entry name" value="Elp3"/>
    <property type="match status" value="1"/>
</dbReference>
<feature type="binding site" evidence="5">
    <location>
        <position position="76"/>
    </location>
    <ligand>
        <name>[4Fe-4S] cluster</name>
        <dbReference type="ChEBI" id="CHEBI:49883"/>
        <note>4Fe-4S-S-AdoMet</note>
    </ligand>
</feature>
<feature type="binding site" evidence="6">
    <location>
        <position position="301"/>
    </location>
    <ligand>
        <name>(3R)-3-methyl-D-ornithine</name>
        <dbReference type="ChEBI" id="CHEBI:64642"/>
    </ligand>
</feature>
<feature type="binding site" evidence="6">
    <location>
        <position position="300"/>
    </location>
    <ligand>
        <name>(3R)-3-methyl-D-ornithine</name>
        <dbReference type="ChEBI" id="CHEBI:64642"/>
    </ligand>
</feature>
<dbReference type="GO" id="GO:0051539">
    <property type="term" value="F:4 iron, 4 sulfur cluster binding"/>
    <property type="evidence" value="ECO:0007669"/>
    <property type="project" value="UniProtKB-KW"/>
</dbReference>
<evidence type="ECO:0000256" key="3">
    <source>
        <dbReference type="ARBA" id="ARBA00023004"/>
    </source>
</evidence>
<dbReference type="SFLD" id="SFLDS00029">
    <property type="entry name" value="Radical_SAM"/>
    <property type="match status" value="1"/>
</dbReference>
<dbReference type="Pfam" id="PF04055">
    <property type="entry name" value="Radical_SAM"/>
    <property type="match status" value="1"/>
</dbReference>
<proteinExistence type="predicted"/>
<dbReference type="STRING" id="91360.SAMN05660330_03001"/>
<keyword evidence="3 5" id="KW-0408">Iron</keyword>
<evidence type="ECO:0000256" key="6">
    <source>
        <dbReference type="PIRSR" id="PIRSR004762-2"/>
    </source>
</evidence>
<name>A0A1H0TBA2_9BACT</name>
<feature type="binding site" evidence="6">
    <location>
        <position position="111"/>
    </location>
    <ligand>
        <name>(3R)-3-methyl-D-ornithine</name>
        <dbReference type="ChEBI" id="CHEBI:64642"/>
    </ligand>
</feature>
<evidence type="ECO:0000256" key="1">
    <source>
        <dbReference type="ARBA" id="ARBA00022691"/>
    </source>
</evidence>
<keyword evidence="2" id="KW-0479">Metal-binding</keyword>
<feature type="binding site" evidence="6">
    <location>
        <position position="279"/>
    </location>
    <ligand>
        <name>(3R)-3-methyl-D-ornithine</name>
        <dbReference type="ChEBI" id="CHEBI:64642"/>
    </ligand>
</feature>
<dbReference type="CDD" id="cd01335">
    <property type="entry name" value="Radical_SAM"/>
    <property type="match status" value="1"/>
</dbReference>
<feature type="binding site" evidence="6">
    <location>
        <position position="173"/>
    </location>
    <ligand>
        <name>S-adenosyl-L-methionine</name>
        <dbReference type="ChEBI" id="CHEBI:59789"/>
    </ligand>
</feature>
<feature type="binding site" evidence="6">
    <location>
        <position position="148"/>
    </location>
    <ligand>
        <name>(3R)-3-methyl-D-ornithine</name>
        <dbReference type="ChEBI" id="CHEBI:64642"/>
    </ligand>
</feature>
<evidence type="ECO:0000256" key="4">
    <source>
        <dbReference type="ARBA" id="ARBA00023014"/>
    </source>
</evidence>
<protein>
    <submittedName>
        <fullName evidence="8">Pyrrolysine biosynthesis protein PylB</fullName>
    </submittedName>
</protein>
<evidence type="ECO:0000313" key="9">
    <source>
        <dbReference type="Proteomes" id="UP000199073"/>
    </source>
</evidence>
<dbReference type="SFLD" id="SFLDF00349">
    <property type="entry name" value="3-methylornithine_synthase_(Py"/>
    <property type="match status" value="1"/>
</dbReference>
<keyword evidence="9" id="KW-1185">Reference proteome</keyword>
<feature type="binding site" evidence="6">
    <location>
        <position position="192"/>
    </location>
    <ligand>
        <name>S-adenosyl-L-methionine</name>
        <dbReference type="ChEBI" id="CHEBI:59789"/>
    </ligand>
</feature>
<feature type="binding site" evidence="6">
    <location>
        <position position="184"/>
    </location>
    <ligand>
        <name>S-adenosyl-L-methionine</name>
        <dbReference type="ChEBI" id="CHEBI:59789"/>
    </ligand>
</feature>
<feature type="binding site" evidence="6">
    <location>
        <position position="75"/>
    </location>
    <ligand>
        <name>S-adenosyl-L-methionine</name>
        <dbReference type="ChEBI" id="CHEBI:59789"/>
    </ligand>
</feature>
<evidence type="ECO:0000259" key="7">
    <source>
        <dbReference type="PROSITE" id="PS51918"/>
    </source>
</evidence>
<dbReference type="SFLD" id="SFLDG01060">
    <property type="entry name" value="BATS_domain_containing"/>
    <property type="match status" value="1"/>
</dbReference>